<proteinExistence type="predicted"/>
<dbReference type="Proteomes" id="UP001519460">
    <property type="component" value="Unassembled WGS sequence"/>
</dbReference>
<sequence>MTASRQTTTNTARKQAVADGYLSICPHRPKYMKVSLKATAFNLLNRSSVHRKTYSLSVLKGFPPLCNFSNGSYKQRIRPWLPWDTKTVGMNWIHDTLTSTPLCPQLRVLHVHYLVISEEEDRCCVY</sequence>
<gene>
    <name evidence="1" type="ORF">BaRGS_00004563</name>
</gene>
<keyword evidence="2" id="KW-1185">Reference proteome</keyword>
<evidence type="ECO:0000313" key="1">
    <source>
        <dbReference type="EMBL" id="KAK7504259.1"/>
    </source>
</evidence>
<protein>
    <submittedName>
        <fullName evidence="1">Uncharacterized protein</fullName>
    </submittedName>
</protein>
<name>A0ABD0LX92_9CAEN</name>
<dbReference type="EMBL" id="JACVVK020000016">
    <property type="protein sequence ID" value="KAK7504259.1"/>
    <property type="molecule type" value="Genomic_DNA"/>
</dbReference>
<evidence type="ECO:0000313" key="2">
    <source>
        <dbReference type="Proteomes" id="UP001519460"/>
    </source>
</evidence>
<organism evidence="1 2">
    <name type="scientific">Batillaria attramentaria</name>
    <dbReference type="NCBI Taxonomy" id="370345"/>
    <lineage>
        <taxon>Eukaryota</taxon>
        <taxon>Metazoa</taxon>
        <taxon>Spiralia</taxon>
        <taxon>Lophotrochozoa</taxon>
        <taxon>Mollusca</taxon>
        <taxon>Gastropoda</taxon>
        <taxon>Caenogastropoda</taxon>
        <taxon>Sorbeoconcha</taxon>
        <taxon>Cerithioidea</taxon>
        <taxon>Batillariidae</taxon>
        <taxon>Batillaria</taxon>
    </lineage>
</organism>
<dbReference type="AlphaFoldDB" id="A0ABD0LX92"/>
<reference evidence="1 2" key="1">
    <citation type="journal article" date="2023" name="Sci. Data">
        <title>Genome assembly of the Korean intertidal mud-creeper Batillaria attramentaria.</title>
        <authorList>
            <person name="Patra A.K."/>
            <person name="Ho P.T."/>
            <person name="Jun S."/>
            <person name="Lee S.J."/>
            <person name="Kim Y."/>
            <person name="Won Y.J."/>
        </authorList>
    </citation>
    <scope>NUCLEOTIDE SEQUENCE [LARGE SCALE GENOMIC DNA]</scope>
    <source>
        <strain evidence="1">Wonlab-2016</strain>
    </source>
</reference>
<comment type="caution">
    <text evidence="1">The sequence shown here is derived from an EMBL/GenBank/DDBJ whole genome shotgun (WGS) entry which is preliminary data.</text>
</comment>
<accession>A0ABD0LX92</accession>